<evidence type="ECO:0000256" key="2">
    <source>
        <dbReference type="ARBA" id="ARBA00004123"/>
    </source>
</evidence>
<dbReference type="Pfam" id="PF13344">
    <property type="entry name" value="Hydrolase_6"/>
    <property type="match status" value="1"/>
</dbReference>
<evidence type="ECO:0000256" key="9">
    <source>
        <dbReference type="ARBA" id="ARBA00022842"/>
    </source>
</evidence>
<evidence type="ECO:0000256" key="6">
    <source>
        <dbReference type="ARBA" id="ARBA00022490"/>
    </source>
</evidence>
<dbReference type="InterPro" id="IPR006357">
    <property type="entry name" value="HAD-SF_hydro_IIA"/>
</dbReference>
<comment type="caution">
    <text evidence="14">The sequence shown here is derived from an EMBL/GenBank/DDBJ whole genome shotgun (WGS) entry which is preliminary data.</text>
</comment>
<proteinExistence type="inferred from homology"/>
<organism evidence="14 15">
    <name type="scientific">Heterodera schachtii</name>
    <name type="common">Sugarbeet cyst nematode worm</name>
    <name type="synonym">Tylenchus schachtii</name>
    <dbReference type="NCBI Taxonomy" id="97005"/>
    <lineage>
        <taxon>Eukaryota</taxon>
        <taxon>Metazoa</taxon>
        <taxon>Ecdysozoa</taxon>
        <taxon>Nematoda</taxon>
        <taxon>Chromadorea</taxon>
        <taxon>Rhabditida</taxon>
        <taxon>Tylenchina</taxon>
        <taxon>Tylenchomorpha</taxon>
        <taxon>Tylenchoidea</taxon>
        <taxon>Heteroderidae</taxon>
        <taxon>Heteroderinae</taxon>
        <taxon>Heterodera</taxon>
    </lineage>
</organism>
<dbReference type="Pfam" id="PF13242">
    <property type="entry name" value="Hydrolase_like"/>
    <property type="match status" value="1"/>
</dbReference>
<evidence type="ECO:0000256" key="13">
    <source>
        <dbReference type="ARBA" id="ARBA00047820"/>
    </source>
</evidence>
<evidence type="ECO:0000256" key="8">
    <source>
        <dbReference type="ARBA" id="ARBA00022801"/>
    </source>
</evidence>
<name>A0ABD2K3P2_HETSC</name>
<evidence type="ECO:0000256" key="4">
    <source>
        <dbReference type="ARBA" id="ARBA00007958"/>
    </source>
</evidence>
<gene>
    <name evidence="14" type="ORF">niasHS_003862</name>
</gene>
<evidence type="ECO:0000313" key="14">
    <source>
        <dbReference type="EMBL" id="KAL3097414.1"/>
    </source>
</evidence>
<dbReference type="InterPro" id="IPR036412">
    <property type="entry name" value="HAD-like_sf"/>
</dbReference>
<dbReference type="AlphaFoldDB" id="A0ABD2K3P2"/>
<evidence type="ECO:0000256" key="11">
    <source>
        <dbReference type="ARBA" id="ARBA00037258"/>
    </source>
</evidence>
<dbReference type="EMBL" id="JBICCN010000054">
    <property type="protein sequence ID" value="KAL3097414.1"/>
    <property type="molecule type" value="Genomic_DNA"/>
</dbReference>
<keyword evidence="6" id="KW-0963">Cytoplasm</keyword>
<evidence type="ECO:0000256" key="5">
    <source>
        <dbReference type="ARBA" id="ARBA00012146"/>
    </source>
</evidence>
<keyword evidence="10" id="KW-0539">Nucleus</keyword>
<dbReference type="GO" id="GO:0005737">
    <property type="term" value="C:cytoplasm"/>
    <property type="evidence" value="ECO:0007669"/>
    <property type="project" value="UniProtKB-SubCell"/>
</dbReference>
<keyword evidence="8" id="KW-0378">Hydrolase</keyword>
<comment type="function">
    <text evidence="11">Phosphatase that hydrolyzes imidodiphosphate, 3-phosphohistidine and 6-phospholysine. Has broad substrate specificity and can also hydrolyze inorganic diphosphate, but with lower efficiency.</text>
</comment>
<protein>
    <recommendedName>
        <fullName evidence="12">Phospholysine phosphohistidine inorganic pyrophosphate phosphatase</fullName>
        <ecNumber evidence="5">3.6.1.1</ecNumber>
    </recommendedName>
</protein>
<keyword evidence="7" id="KW-0479">Metal-binding</keyword>
<dbReference type="Gene3D" id="3.40.50.1000">
    <property type="entry name" value="HAD superfamily/HAD-like"/>
    <property type="match status" value="2"/>
</dbReference>
<dbReference type="PANTHER" id="PTHR19288:SF44">
    <property type="entry name" value="PHOSPHOLYSINE PHOSPHOHISTIDINE INORGANIC PYROPHOSPHATE PHOSPHATASE"/>
    <property type="match status" value="1"/>
</dbReference>
<accession>A0ABD2K3P2</accession>
<dbReference type="GO" id="GO:0005634">
    <property type="term" value="C:nucleus"/>
    <property type="evidence" value="ECO:0007669"/>
    <property type="project" value="UniProtKB-SubCell"/>
</dbReference>
<reference evidence="14 15" key="1">
    <citation type="submission" date="2024-10" db="EMBL/GenBank/DDBJ databases">
        <authorList>
            <person name="Kim D."/>
        </authorList>
    </citation>
    <scope>NUCLEOTIDE SEQUENCE [LARGE SCALE GENOMIC DNA]</scope>
    <source>
        <strain evidence="14">Taebaek</strain>
    </source>
</reference>
<comment type="cofactor">
    <cofactor evidence="1">
        <name>Mg(2+)</name>
        <dbReference type="ChEBI" id="CHEBI:18420"/>
    </cofactor>
</comment>
<dbReference type="InterPro" id="IPR006355">
    <property type="entry name" value="LHPP/HDHD2"/>
</dbReference>
<dbReference type="InterPro" id="IPR023214">
    <property type="entry name" value="HAD_sf"/>
</dbReference>
<dbReference type="PANTHER" id="PTHR19288">
    <property type="entry name" value="4-NITROPHENYLPHOSPHATASE-RELATED"/>
    <property type="match status" value="1"/>
</dbReference>
<comment type="catalytic activity">
    <reaction evidence="13">
        <text>diphosphate + H2O = 2 phosphate + H(+)</text>
        <dbReference type="Rhea" id="RHEA:24576"/>
        <dbReference type="ChEBI" id="CHEBI:15377"/>
        <dbReference type="ChEBI" id="CHEBI:15378"/>
        <dbReference type="ChEBI" id="CHEBI:33019"/>
        <dbReference type="ChEBI" id="CHEBI:43474"/>
        <dbReference type="EC" id="3.6.1.1"/>
    </reaction>
</comment>
<keyword evidence="9" id="KW-0460">Magnesium</keyword>
<dbReference type="SUPFAM" id="SSF56784">
    <property type="entry name" value="HAD-like"/>
    <property type="match status" value="1"/>
</dbReference>
<comment type="similarity">
    <text evidence="4">Belongs to the HAD-like hydrolase superfamily.</text>
</comment>
<evidence type="ECO:0000256" key="3">
    <source>
        <dbReference type="ARBA" id="ARBA00004496"/>
    </source>
</evidence>
<evidence type="ECO:0000256" key="10">
    <source>
        <dbReference type="ARBA" id="ARBA00023242"/>
    </source>
</evidence>
<keyword evidence="15" id="KW-1185">Reference proteome</keyword>
<evidence type="ECO:0000256" key="7">
    <source>
        <dbReference type="ARBA" id="ARBA00022723"/>
    </source>
</evidence>
<dbReference type="GO" id="GO:0046872">
    <property type="term" value="F:metal ion binding"/>
    <property type="evidence" value="ECO:0007669"/>
    <property type="project" value="UniProtKB-KW"/>
</dbReference>
<dbReference type="GO" id="GO:0004427">
    <property type="term" value="F:inorganic diphosphate phosphatase activity"/>
    <property type="evidence" value="ECO:0007669"/>
    <property type="project" value="UniProtKB-EC"/>
</dbReference>
<comment type="subcellular location">
    <subcellularLocation>
        <location evidence="3">Cytoplasm</location>
    </subcellularLocation>
    <subcellularLocation>
        <location evidence="2">Nucleus</location>
    </subcellularLocation>
</comment>
<dbReference type="EC" id="3.6.1.1" evidence="5"/>
<sequence>MKFVLSDKIRSQRIRGFLVDINGVLFDTSLDGGKAIPGSIEAVKRLYELSCVRFVSNESSGTRGAICQKLHRLGFVGPQPEHIFTPAPVAVKYLRQHGLRPKLLVHKDVLPDFEEFPNVENPNCVVLGDAEHELSFDNMNSVFKILLNSEKPLLISLGNGRFYQRADQGPCLDTGAYAAALKFAIDGDGRKCEHISVGKPEESYFMSAVEDMGLGKDEVVMIGDDIQSDVAGAQQIGISGVQVKTGKWRPQWARHPTVTPDMLADNLLEAVSVLLNQKESFLN</sequence>
<evidence type="ECO:0000313" key="15">
    <source>
        <dbReference type="Proteomes" id="UP001620645"/>
    </source>
</evidence>
<evidence type="ECO:0000256" key="1">
    <source>
        <dbReference type="ARBA" id="ARBA00001946"/>
    </source>
</evidence>
<dbReference type="Proteomes" id="UP001620645">
    <property type="component" value="Unassembled WGS sequence"/>
</dbReference>
<evidence type="ECO:0000256" key="12">
    <source>
        <dbReference type="ARBA" id="ARBA00039357"/>
    </source>
</evidence>
<dbReference type="NCBIfam" id="TIGR01458">
    <property type="entry name" value="HAD-SF-IIA-hyp3"/>
    <property type="match status" value="1"/>
</dbReference>